<evidence type="ECO:0000313" key="1">
    <source>
        <dbReference type="EMBL" id="GAG79398.1"/>
    </source>
</evidence>
<sequence>MKETPFTRAVDEVVELKLKAVDAYIEEVIEPLSDVGNPEKLIGKKYEDWTPVDRQLLIRVYGTNEPNPLSNLIFRKEYEKVLELEGEV</sequence>
<dbReference type="EMBL" id="BART01010989">
    <property type="protein sequence ID" value="GAG79398.1"/>
    <property type="molecule type" value="Genomic_DNA"/>
</dbReference>
<name>X1B5E2_9ZZZZ</name>
<proteinExistence type="predicted"/>
<accession>X1B5E2</accession>
<comment type="caution">
    <text evidence="1">The sequence shown here is derived from an EMBL/GenBank/DDBJ whole genome shotgun (WGS) entry which is preliminary data.</text>
</comment>
<gene>
    <name evidence="1" type="ORF">S01H4_23629</name>
</gene>
<protein>
    <submittedName>
        <fullName evidence="1">Uncharacterized protein</fullName>
    </submittedName>
</protein>
<dbReference type="AlphaFoldDB" id="X1B5E2"/>
<organism evidence="1">
    <name type="scientific">marine sediment metagenome</name>
    <dbReference type="NCBI Taxonomy" id="412755"/>
    <lineage>
        <taxon>unclassified sequences</taxon>
        <taxon>metagenomes</taxon>
        <taxon>ecological metagenomes</taxon>
    </lineage>
</organism>
<reference evidence="1" key="1">
    <citation type="journal article" date="2014" name="Front. Microbiol.">
        <title>High frequency of phylogenetically diverse reductive dehalogenase-homologous genes in deep subseafloor sedimentary metagenomes.</title>
        <authorList>
            <person name="Kawai M."/>
            <person name="Futagami T."/>
            <person name="Toyoda A."/>
            <person name="Takaki Y."/>
            <person name="Nishi S."/>
            <person name="Hori S."/>
            <person name="Arai W."/>
            <person name="Tsubouchi T."/>
            <person name="Morono Y."/>
            <person name="Uchiyama I."/>
            <person name="Ito T."/>
            <person name="Fujiyama A."/>
            <person name="Inagaki F."/>
            <person name="Takami H."/>
        </authorList>
    </citation>
    <scope>NUCLEOTIDE SEQUENCE</scope>
    <source>
        <strain evidence="1">Expedition CK06-06</strain>
    </source>
</reference>